<evidence type="ECO:0000313" key="3">
    <source>
        <dbReference type="Proteomes" id="UP000792457"/>
    </source>
</evidence>
<dbReference type="GO" id="GO:0004826">
    <property type="term" value="F:phenylalanine-tRNA ligase activity"/>
    <property type="evidence" value="ECO:0007669"/>
    <property type="project" value="InterPro"/>
</dbReference>
<feature type="domain" description="Phenylalanyl tRNA synthetase beta chain core" evidence="1">
    <location>
        <begin position="2"/>
        <end position="75"/>
    </location>
</feature>
<dbReference type="SUPFAM" id="SSF55681">
    <property type="entry name" value="Class II aaRS and biotin synthetases"/>
    <property type="match status" value="1"/>
</dbReference>
<dbReference type="Gene3D" id="3.30.930.10">
    <property type="entry name" value="Bira Bifunctional Protein, Domain 2"/>
    <property type="match status" value="1"/>
</dbReference>
<reference evidence="2" key="2">
    <citation type="submission" date="2017-10" db="EMBL/GenBank/DDBJ databases">
        <title>Ladona fulva Genome sequencing and assembly.</title>
        <authorList>
            <person name="Murali S."/>
            <person name="Richards S."/>
            <person name="Bandaranaike D."/>
            <person name="Bellair M."/>
            <person name="Blankenburg K."/>
            <person name="Chao H."/>
            <person name="Dinh H."/>
            <person name="Doddapaneni H."/>
            <person name="Dugan-Rocha S."/>
            <person name="Elkadiri S."/>
            <person name="Gnanaolivu R."/>
            <person name="Hernandez B."/>
            <person name="Skinner E."/>
            <person name="Javaid M."/>
            <person name="Lee S."/>
            <person name="Li M."/>
            <person name="Ming W."/>
            <person name="Munidasa M."/>
            <person name="Muniz J."/>
            <person name="Nguyen L."/>
            <person name="Hughes D."/>
            <person name="Osuji N."/>
            <person name="Pu L.-L."/>
            <person name="Puazo M."/>
            <person name="Qu C."/>
            <person name="Quiroz J."/>
            <person name="Raj R."/>
            <person name="Weissenberger G."/>
            <person name="Xin Y."/>
            <person name="Zou X."/>
            <person name="Han Y."/>
            <person name="Worley K."/>
            <person name="Muzny D."/>
            <person name="Gibbs R."/>
        </authorList>
    </citation>
    <scope>NUCLEOTIDE SEQUENCE</scope>
    <source>
        <strain evidence="2">Sampled in the wild</strain>
    </source>
</reference>
<sequence length="79" mass="8991">MLDRIMLALEVPRSFNPDKEFGYYLKGFEDPTFFPKRCAQVLVNGEVIGKVGILHPNVIKSFALVNPCSLFEINIENFV</sequence>
<reference evidence="2" key="1">
    <citation type="submission" date="2013-04" db="EMBL/GenBank/DDBJ databases">
        <authorList>
            <person name="Qu J."/>
            <person name="Murali S.C."/>
            <person name="Bandaranaike D."/>
            <person name="Bellair M."/>
            <person name="Blankenburg K."/>
            <person name="Chao H."/>
            <person name="Dinh H."/>
            <person name="Doddapaneni H."/>
            <person name="Downs B."/>
            <person name="Dugan-Rocha S."/>
            <person name="Elkadiri S."/>
            <person name="Gnanaolivu R.D."/>
            <person name="Hernandez B."/>
            <person name="Javaid M."/>
            <person name="Jayaseelan J.C."/>
            <person name="Lee S."/>
            <person name="Li M."/>
            <person name="Ming W."/>
            <person name="Munidasa M."/>
            <person name="Muniz J."/>
            <person name="Nguyen L."/>
            <person name="Ongeri F."/>
            <person name="Osuji N."/>
            <person name="Pu L.-L."/>
            <person name="Puazo M."/>
            <person name="Qu C."/>
            <person name="Quiroz J."/>
            <person name="Raj R."/>
            <person name="Weissenberger G."/>
            <person name="Xin Y."/>
            <person name="Zou X."/>
            <person name="Han Y."/>
            <person name="Richards S."/>
            <person name="Worley K."/>
            <person name="Muzny D."/>
            <person name="Gibbs R."/>
        </authorList>
    </citation>
    <scope>NUCLEOTIDE SEQUENCE</scope>
    <source>
        <strain evidence="2">Sampled in the wild</strain>
    </source>
</reference>
<proteinExistence type="predicted"/>
<accession>A0A8K0K388</accession>
<organism evidence="2 3">
    <name type="scientific">Ladona fulva</name>
    <name type="common">Scarce chaser dragonfly</name>
    <name type="synonym">Libellula fulva</name>
    <dbReference type="NCBI Taxonomy" id="123851"/>
    <lineage>
        <taxon>Eukaryota</taxon>
        <taxon>Metazoa</taxon>
        <taxon>Ecdysozoa</taxon>
        <taxon>Arthropoda</taxon>
        <taxon>Hexapoda</taxon>
        <taxon>Insecta</taxon>
        <taxon>Pterygota</taxon>
        <taxon>Palaeoptera</taxon>
        <taxon>Odonata</taxon>
        <taxon>Epiprocta</taxon>
        <taxon>Anisoptera</taxon>
        <taxon>Libelluloidea</taxon>
        <taxon>Libellulidae</taxon>
        <taxon>Ladona</taxon>
    </lineage>
</organism>
<dbReference type="Proteomes" id="UP000792457">
    <property type="component" value="Unassembled WGS sequence"/>
</dbReference>
<evidence type="ECO:0000259" key="1">
    <source>
        <dbReference type="Pfam" id="PF17759"/>
    </source>
</evidence>
<gene>
    <name evidence="2" type="ORF">J437_LFUL002381</name>
</gene>
<dbReference type="GO" id="GO:0009328">
    <property type="term" value="C:phenylalanine-tRNA ligase complex"/>
    <property type="evidence" value="ECO:0007669"/>
    <property type="project" value="TreeGrafter"/>
</dbReference>
<keyword evidence="3" id="KW-1185">Reference proteome</keyword>
<dbReference type="PANTHER" id="PTHR10947:SF0">
    <property type="entry name" value="PHENYLALANINE--TRNA LIGASE BETA SUBUNIT"/>
    <property type="match status" value="1"/>
</dbReference>
<dbReference type="PANTHER" id="PTHR10947">
    <property type="entry name" value="PHENYLALANYL-TRNA SYNTHETASE BETA CHAIN AND LEUCINE-RICH REPEAT-CONTAINING PROTEIN 47"/>
    <property type="match status" value="1"/>
</dbReference>
<name>A0A8K0K388_LADFU</name>
<dbReference type="InterPro" id="IPR045060">
    <property type="entry name" value="Phe-tRNA-ligase_IIc_bsu"/>
</dbReference>
<dbReference type="AlphaFoldDB" id="A0A8K0K388"/>
<dbReference type="OrthoDB" id="1698572at2759"/>
<dbReference type="EMBL" id="KZ308325">
    <property type="protein sequence ID" value="KAG8227492.1"/>
    <property type="molecule type" value="Genomic_DNA"/>
</dbReference>
<protein>
    <recommendedName>
        <fullName evidence="1">Phenylalanyl tRNA synthetase beta chain core domain-containing protein</fullName>
    </recommendedName>
</protein>
<dbReference type="InterPro" id="IPR041616">
    <property type="entry name" value="PheRS_beta_core"/>
</dbReference>
<dbReference type="InterPro" id="IPR045864">
    <property type="entry name" value="aa-tRNA-synth_II/BPL/LPL"/>
</dbReference>
<dbReference type="Pfam" id="PF17759">
    <property type="entry name" value="tRNA_synthFbeta"/>
    <property type="match status" value="1"/>
</dbReference>
<comment type="caution">
    <text evidence="2">The sequence shown here is derived from an EMBL/GenBank/DDBJ whole genome shotgun (WGS) entry which is preliminary data.</text>
</comment>
<dbReference type="GO" id="GO:0006432">
    <property type="term" value="P:phenylalanyl-tRNA aminoacylation"/>
    <property type="evidence" value="ECO:0007669"/>
    <property type="project" value="InterPro"/>
</dbReference>
<evidence type="ECO:0000313" key="2">
    <source>
        <dbReference type="EMBL" id="KAG8227492.1"/>
    </source>
</evidence>